<gene>
    <name evidence="3" type="ORF">CRD59_02405</name>
</gene>
<dbReference type="EMBL" id="PDCH01000003">
    <property type="protein sequence ID" value="RBP99609.1"/>
    <property type="molecule type" value="Genomic_DNA"/>
</dbReference>
<dbReference type="Proteomes" id="UP000252345">
    <property type="component" value="Unassembled WGS sequence"/>
</dbReference>
<evidence type="ECO:0000256" key="1">
    <source>
        <dbReference type="SAM" id="MobiDB-lite"/>
    </source>
</evidence>
<keyword evidence="2" id="KW-1133">Transmembrane helix</keyword>
<name>A0A366KDG1_9BIFI</name>
<keyword evidence="2" id="KW-0472">Membrane</keyword>
<reference evidence="3 4" key="1">
    <citation type="submission" date="2017-10" db="EMBL/GenBank/DDBJ databases">
        <title>Bifidobacterium xylocopum sp. nov. and Bifidobacterium aemilianum sp. nov., from the carpenter bee (Xylocopa violacea) digestive tract.</title>
        <authorList>
            <person name="Alberoni D."/>
            <person name="Baffoni L."/>
            <person name="Di Gioia D."/>
            <person name="Gaggia F."/>
            <person name="Biavati B."/>
        </authorList>
    </citation>
    <scope>NUCLEOTIDE SEQUENCE [LARGE SCALE GENOMIC DNA]</scope>
    <source>
        <strain evidence="3 4">XV2</strain>
    </source>
</reference>
<dbReference type="AlphaFoldDB" id="A0A366KDG1"/>
<accession>A0A366KDG1</accession>
<protein>
    <submittedName>
        <fullName evidence="3">Uncharacterized protein</fullName>
    </submittedName>
</protein>
<feature type="compositionally biased region" description="Polar residues" evidence="1">
    <location>
        <begin position="48"/>
        <end position="79"/>
    </location>
</feature>
<sequence length="177" mass="19303">MTDEPYRASLPSDRLSSSAEPGRPAPAYPVTPVDAGASDPRTAAAPALTSQRSTEAISTMASRSTDQSRVGSDGASTSHAAVKHSRSRRAARHDGASVPKARHTPVWSRKSPKDIKALRTREKRLTILWWVLAVVALFFAWASFGLMMRIGFLPTFDLGYSWFDAHIAFFFGISPNN</sequence>
<feature type="compositionally biased region" description="Basic residues" evidence="1">
    <location>
        <begin position="81"/>
        <end position="91"/>
    </location>
</feature>
<evidence type="ECO:0000313" key="3">
    <source>
        <dbReference type="EMBL" id="RBP99609.1"/>
    </source>
</evidence>
<evidence type="ECO:0000313" key="4">
    <source>
        <dbReference type="Proteomes" id="UP000252345"/>
    </source>
</evidence>
<feature type="region of interest" description="Disordered" evidence="1">
    <location>
        <begin position="1"/>
        <end position="110"/>
    </location>
</feature>
<comment type="caution">
    <text evidence="3">The sequence shown here is derived from an EMBL/GenBank/DDBJ whole genome shotgun (WGS) entry which is preliminary data.</text>
</comment>
<organism evidence="3 4">
    <name type="scientific">Bifidobacterium xylocopae</name>
    <dbReference type="NCBI Taxonomy" id="2493119"/>
    <lineage>
        <taxon>Bacteria</taxon>
        <taxon>Bacillati</taxon>
        <taxon>Actinomycetota</taxon>
        <taxon>Actinomycetes</taxon>
        <taxon>Bifidobacteriales</taxon>
        <taxon>Bifidobacteriaceae</taxon>
        <taxon>Bifidobacterium</taxon>
    </lineage>
</organism>
<keyword evidence="2" id="KW-0812">Transmembrane</keyword>
<evidence type="ECO:0000256" key="2">
    <source>
        <dbReference type="SAM" id="Phobius"/>
    </source>
</evidence>
<feature type="transmembrane region" description="Helical" evidence="2">
    <location>
        <begin position="127"/>
        <end position="152"/>
    </location>
</feature>
<proteinExistence type="predicted"/>
<keyword evidence="4" id="KW-1185">Reference proteome</keyword>